<dbReference type="EMBL" id="CACRSJ010000105">
    <property type="protein sequence ID" value="VYS51940.1"/>
    <property type="molecule type" value="Genomic_DNA"/>
</dbReference>
<evidence type="ECO:0000259" key="2">
    <source>
        <dbReference type="Pfam" id="PF03478"/>
    </source>
</evidence>
<dbReference type="Proteomes" id="UP000426265">
    <property type="component" value="Unassembled WGS sequence"/>
</dbReference>
<dbReference type="ExpressionAtlas" id="A0A654ET76">
    <property type="expression patterns" value="baseline and differential"/>
</dbReference>
<dbReference type="Pfam" id="PF00646">
    <property type="entry name" value="F-box"/>
    <property type="match status" value="1"/>
</dbReference>
<name>A0A654ET76_ARATH</name>
<dbReference type="Pfam" id="PF03478">
    <property type="entry name" value="Beta-prop_KIB1-4"/>
    <property type="match status" value="1"/>
</dbReference>
<dbReference type="AlphaFoldDB" id="A0A654ET76"/>
<dbReference type="InterPro" id="IPR001810">
    <property type="entry name" value="F-box_dom"/>
</dbReference>
<evidence type="ECO:0000313" key="3">
    <source>
        <dbReference type="EMBL" id="VYS51940.1"/>
    </source>
</evidence>
<sequence>METPNDLVKEEKRQGASENQDWSKLCPDLLRPILESLSSIDFHRAKTVCSEFRLVFRLENMRESVSASMADSGLDFYILNLLTIKTIKLPSIRRKGCRELFNDDNEECKTTAKGYDSKWNQNSGSIFDMAYKNSKLYLYTLDHHIKIYDFSGDSPKEEGLTNPYSNHPFRFDEKPQEYIWKRKIVIAESGEVLKILSLKKRKQKETNEEELLFYIFKMNLESGKWERVHSIGDDE</sequence>
<evidence type="ECO:0008006" key="5">
    <source>
        <dbReference type="Google" id="ProtNLM"/>
    </source>
</evidence>
<proteinExistence type="predicted"/>
<evidence type="ECO:0000259" key="1">
    <source>
        <dbReference type="Pfam" id="PF00646"/>
    </source>
</evidence>
<dbReference type="InterPro" id="IPR050942">
    <property type="entry name" value="F-box_BR-signaling"/>
</dbReference>
<protein>
    <recommendedName>
        <fullName evidence="5">F-box domain-containing protein</fullName>
    </recommendedName>
</protein>
<feature type="domain" description="KIB1-4 beta-propeller" evidence="2">
    <location>
        <begin position="69"/>
        <end position="233"/>
    </location>
</feature>
<gene>
    <name evidence="3" type="ORF">AN1_LOCUS7403</name>
</gene>
<accession>A0A654ET76</accession>
<reference evidence="3 4" key="1">
    <citation type="submission" date="2019-11" db="EMBL/GenBank/DDBJ databases">
        <authorList>
            <person name="Jiao W.-B."/>
            <person name="Schneeberger K."/>
        </authorList>
    </citation>
    <scope>NUCLEOTIDE SEQUENCE [LARGE SCALE GENOMIC DNA]</scope>
    <source>
        <strain evidence="4">cv. An-1</strain>
    </source>
</reference>
<organism evidence="3 4">
    <name type="scientific">Arabidopsis thaliana</name>
    <name type="common">Mouse-ear cress</name>
    <dbReference type="NCBI Taxonomy" id="3702"/>
    <lineage>
        <taxon>Eukaryota</taxon>
        <taxon>Viridiplantae</taxon>
        <taxon>Streptophyta</taxon>
        <taxon>Embryophyta</taxon>
        <taxon>Tracheophyta</taxon>
        <taxon>Spermatophyta</taxon>
        <taxon>Magnoliopsida</taxon>
        <taxon>eudicotyledons</taxon>
        <taxon>Gunneridae</taxon>
        <taxon>Pentapetalae</taxon>
        <taxon>rosids</taxon>
        <taxon>malvids</taxon>
        <taxon>Brassicales</taxon>
        <taxon>Brassicaceae</taxon>
        <taxon>Camelineae</taxon>
        <taxon>Arabidopsis</taxon>
    </lineage>
</organism>
<evidence type="ECO:0000313" key="4">
    <source>
        <dbReference type="Proteomes" id="UP000426265"/>
    </source>
</evidence>
<dbReference type="PANTHER" id="PTHR44259">
    <property type="entry name" value="OS07G0183000 PROTEIN-RELATED"/>
    <property type="match status" value="1"/>
</dbReference>
<feature type="domain" description="F-box" evidence="1">
    <location>
        <begin position="22"/>
        <end position="57"/>
    </location>
</feature>
<dbReference type="PANTHER" id="PTHR44259:SF104">
    <property type="entry name" value="F-BOX ONLY PROTEIN (DUF295)-RELATED"/>
    <property type="match status" value="1"/>
</dbReference>
<dbReference type="InterPro" id="IPR005174">
    <property type="entry name" value="KIB1-4_b-propeller"/>
</dbReference>